<proteinExistence type="predicted"/>
<sequence length="785" mass="88243">MRERQPLLPAEHEQESDFTDSTVNTLEFPSEVNKRLEWVYWLDRSTFSICSTSGLSTQIIPDNIFSRIITLGVMIIGAIFIPTQLSDLLAMIRNSSKFTKPYQFTDNTRHVLVVGNLEIVALKGFLREFFSPDHGNGTMIMTVVLLAIDEPNEELLALLADPVYSNRVKYIKGSPISFRSLQKARADVACASFILASRISDISPVEEDAKTVMRCLIHLEGLADHVLCIDEFKLGMAAQSCLAPGFCNLMYLLTNSICTDTIGGLQDFQDGLWIKEYLEGAMMELYEIKLSLEFSNLRFEEIIVPLYQKHRAIAFAIGLDIDHDQTGTFGSNQQILFNPTNLVLKGGETLFMIADSDQTTKIIEKLHTHDILSVENNEQFWVLERVQYYFENTTRHSIPRMYRELKYSETDSLEKIPSVTGKSKKGKTDDFTVVNRQSGTNKVESEAPTAAEIFGTPLSSFSSSEDELKTPRAAVGSSASTAIKLEQVVSVLEAVEKPEYISGKSLPEKVRDHVVYCCINPVFPINLAYFVAPFRQKEPNSPIVILCPSPPEDEDWKVLSDYNNIYYIVGTPLLRKDLRKTGIDRALSAVIFSDPQPDSVTDRSADATSLLALLNIQALTSESRIFITVEFIHDQNMKFIGHSKQSYRAAAISDVTEFQSQNLIPAFAGGHVFSQSMFHSVLCQAYYEHNLLSMFLFNGTDPYSDNNEHEPGLFFQIALPDKMIGLPFGTLFAYLCSEYRCITIGLYRVCNIGKTFQYVFLNPKPSSIIQEGDSAFLIGPRKPEW</sequence>
<evidence type="ECO:0000313" key="16">
    <source>
        <dbReference type="Proteomes" id="UP001210925"/>
    </source>
</evidence>
<dbReference type="EMBL" id="JADGKB010000027">
    <property type="protein sequence ID" value="KAJ3258433.1"/>
    <property type="molecule type" value="Genomic_DNA"/>
</dbReference>
<keyword evidence="8" id="KW-0406">Ion transport</keyword>
<accession>A0AAD5UK58</accession>
<keyword evidence="5" id="KW-0631">Potassium channel</keyword>
<evidence type="ECO:0000256" key="4">
    <source>
        <dbReference type="ARBA" id="ARBA00022692"/>
    </source>
</evidence>
<keyword evidence="6" id="KW-0630">Potassium</keyword>
<feature type="domain" description="RCK N-terminal" evidence="14">
    <location>
        <begin position="108"/>
        <end position="216"/>
    </location>
</feature>
<feature type="region of interest" description="Disordered" evidence="11">
    <location>
        <begin position="1"/>
        <end position="20"/>
    </location>
</feature>
<dbReference type="InterPro" id="IPR003929">
    <property type="entry name" value="K_chnl_BK_asu"/>
</dbReference>
<evidence type="ECO:0000256" key="6">
    <source>
        <dbReference type="ARBA" id="ARBA00022958"/>
    </source>
</evidence>
<feature type="domain" description="RCK N-terminal" evidence="14">
    <location>
        <begin position="510"/>
        <end position="626"/>
    </location>
</feature>
<dbReference type="GO" id="GO:0016020">
    <property type="term" value="C:membrane"/>
    <property type="evidence" value="ECO:0007669"/>
    <property type="project" value="UniProtKB-SubCell"/>
</dbReference>
<keyword evidence="3" id="KW-0633">Potassium transport</keyword>
<evidence type="ECO:0000256" key="12">
    <source>
        <dbReference type="SAM" id="Phobius"/>
    </source>
</evidence>
<dbReference type="GO" id="GO:0005267">
    <property type="term" value="F:potassium channel activity"/>
    <property type="evidence" value="ECO:0007669"/>
    <property type="project" value="UniProtKB-KW"/>
</dbReference>
<evidence type="ECO:0000313" key="15">
    <source>
        <dbReference type="EMBL" id="KAJ3258433.1"/>
    </source>
</evidence>
<dbReference type="PANTHER" id="PTHR10027">
    <property type="entry name" value="CALCIUM-ACTIVATED POTASSIUM CHANNEL ALPHA CHAIN"/>
    <property type="match status" value="1"/>
</dbReference>
<dbReference type="PANTHER" id="PTHR10027:SF10">
    <property type="entry name" value="SLOWPOKE 2, ISOFORM D"/>
    <property type="match status" value="1"/>
</dbReference>
<comment type="subcellular location">
    <subcellularLocation>
        <location evidence="1">Membrane</location>
        <topology evidence="1">Multi-pass membrane protein</topology>
    </subcellularLocation>
</comment>
<keyword evidence="2" id="KW-0813">Transport</keyword>
<evidence type="ECO:0000256" key="9">
    <source>
        <dbReference type="ARBA" id="ARBA00023136"/>
    </source>
</evidence>
<evidence type="ECO:0000256" key="3">
    <source>
        <dbReference type="ARBA" id="ARBA00022538"/>
    </source>
</evidence>
<evidence type="ECO:0000256" key="10">
    <source>
        <dbReference type="ARBA" id="ARBA00023303"/>
    </source>
</evidence>
<feature type="transmembrane region" description="Helical" evidence="12">
    <location>
        <begin position="64"/>
        <end position="85"/>
    </location>
</feature>
<gene>
    <name evidence="15" type="ORF">HK103_003555</name>
</gene>
<keyword evidence="9 12" id="KW-0472">Membrane</keyword>
<evidence type="ECO:0000256" key="1">
    <source>
        <dbReference type="ARBA" id="ARBA00004141"/>
    </source>
</evidence>
<keyword evidence="10" id="KW-0407">Ion channel</keyword>
<reference evidence="15" key="1">
    <citation type="submission" date="2020-05" db="EMBL/GenBank/DDBJ databases">
        <title>Phylogenomic resolution of chytrid fungi.</title>
        <authorList>
            <person name="Stajich J.E."/>
            <person name="Amses K."/>
            <person name="Simmons R."/>
            <person name="Seto K."/>
            <person name="Myers J."/>
            <person name="Bonds A."/>
            <person name="Quandt C.A."/>
            <person name="Barry K."/>
            <person name="Liu P."/>
            <person name="Grigoriev I."/>
            <person name="Longcore J.E."/>
            <person name="James T.Y."/>
        </authorList>
    </citation>
    <scope>NUCLEOTIDE SEQUENCE</scope>
    <source>
        <strain evidence="15">PLAUS21</strain>
    </source>
</reference>
<name>A0AAD5UK58_9FUNG</name>
<evidence type="ECO:0000259" key="13">
    <source>
        <dbReference type="Pfam" id="PF03493"/>
    </source>
</evidence>
<protein>
    <recommendedName>
        <fullName evidence="17">Calcium-activated potassium channel BK alpha subunit domain-containing protein</fullName>
    </recommendedName>
</protein>
<evidence type="ECO:0008006" key="17">
    <source>
        <dbReference type="Google" id="ProtNLM"/>
    </source>
</evidence>
<dbReference type="Pfam" id="PF22614">
    <property type="entry name" value="Slo-like_RCK"/>
    <property type="match status" value="2"/>
</dbReference>
<dbReference type="Gene3D" id="3.40.50.720">
    <property type="entry name" value="NAD(P)-binding Rossmann-like Domain"/>
    <property type="match status" value="1"/>
</dbReference>
<evidence type="ECO:0000256" key="11">
    <source>
        <dbReference type="SAM" id="MobiDB-lite"/>
    </source>
</evidence>
<evidence type="ECO:0000259" key="14">
    <source>
        <dbReference type="Pfam" id="PF22614"/>
    </source>
</evidence>
<comment type="caution">
    <text evidence="15">The sequence shown here is derived from an EMBL/GenBank/DDBJ whole genome shotgun (WGS) entry which is preliminary data.</text>
</comment>
<keyword evidence="4 12" id="KW-0812">Transmembrane</keyword>
<dbReference type="Pfam" id="PF03493">
    <property type="entry name" value="BK_channel_a"/>
    <property type="match status" value="1"/>
</dbReference>
<feature type="compositionally biased region" description="Basic and acidic residues" evidence="11">
    <location>
        <begin position="1"/>
        <end position="15"/>
    </location>
</feature>
<dbReference type="InterPro" id="IPR047871">
    <property type="entry name" value="K_chnl_Slo-like"/>
</dbReference>
<evidence type="ECO:0000256" key="5">
    <source>
        <dbReference type="ARBA" id="ARBA00022826"/>
    </source>
</evidence>
<organism evidence="15 16">
    <name type="scientific">Boothiomyces macroporosus</name>
    <dbReference type="NCBI Taxonomy" id="261099"/>
    <lineage>
        <taxon>Eukaryota</taxon>
        <taxon>Fungi</taxon>
        <taxon>Fungi incertae sedis</taxon>
        <taxon>Chytridiomycota</taxon>
        <taxon>Chytridiomycota incertae sedis</taxon>
        <taxon>Chytridiomycetes</taxon>
        <taxon>Rhizophydiales</taxon>
        <taxon>Terramycetaceae</taxon>
        <taxon>Boothiomyces</taxon>
    </lineage>
</organism>
<evidence type="ECO:0000256" key="8">
    <source>
        <dbReference type="ARBA" id="ARBA00023065"/>
    </source>
</evidence>
<evidence type="ECO:0000256" key="2">
    <source>
        <dbReference type="ARBA" id="ARBA00022448"/>
    </source>
</evidence>
<evidence type="ECO:0000256" key="7">
    <source>
        <dbReference type="ARBA" id="ARBA00022989"/>
    </source>
</evidence>
<keyword evidence="16" id="KW-1185">Reference proteome</keyword>
<dbReference type="InterPro" id="IPR003148">
    <property type="entry name" value="RCK_N"/>
</dbReference>
<dbReference type="Proteomes" id="UP001210925">
    <property type="component" value="Unassembled WGS sequence"/>
</dbReference>
<feature type="domain" description="Calcium-activated potassium channel BK alpha subunit" evidence="13">
    <location>
        <begin position="224"/>
        <end position="317"/>
    </location>
</feature>
<dbReference type="AlphaFoldDB" id="A0AAD5UK58"/>
<keyword evidence="7 12" id="KW-1133">Transmembrane helix</keyword>